<feature type="compositionally biased region" description="Basic and acidic residues" evidence="1">
    <location>
        <begin position="239"/>
        <end position="248"/>
    </location>
</feature>
<dbReference type="VEuPathDB" id="TriTrypDB:Lsey_0265_0090"/>
<dbReference type="OMA" id="CELEMPE"/>
<dbReference type="SUPFAM" id="SSF50969">
    <property type="entry name" value="YVTN repeat-like/Quinoprotein amine dehydrogenase"/>
    <property type="match status" value="1"/>
</dbReference>
<keyword evidence="3" id="KW-1185">Reference proteome</keyword>
<reference evidence="2 3" key="1">
    <citation type="journal article" date="2015" name="PLoS Pathog.">
        <title>Leptomonas seymouri: Adaptations to the Dixenous Life Cycle Analyzed by Genome Sequencing, Transcriptome Profiling and Co-infection with Leishmania donovani.</title>
        <authorList>
            <person name="Kraeva N."/>
            <person name="Butenko A."/>
            <person name="Hlavacova J."/>
            <person name="Kostygov A."/>
            <person name="Myskova J."/>
            <person name="Grybchuk D."/>
            <person name="Lestinova T."/>
            <person name="Votypka J."/>
            <person name="Volf P."/>
            <person name="Opperdoes F."/>
            <person name="Flegontov P."/>
            <person name="Lukes J."/>
            <person name="Yurchenko V."/>
        </authorList>
    </citation>
    <scope>NUCLEOTIDE SEQUENCE [LARGE SCALE GENOMIC DNA]</scope>
    <source>
        <strain evidence="2 3">ATCC 30220</strain>
    </source>
</reference>
<gene>
    <name evidence="2" type="ORF">ABL78_6578</name>
</gene>
<dbReference type="OrthoDB" id="272470at2759"/>
<feature type="compositionally biased region" description="Polar residues" evidence="1">
    <location>
        <begin position="253"/>
        <end position="264"/>
    </location>
</feature>
<name>A0A0N1IIR5_LEPSE</name>
<dbReference type="Proteomes" id="UP000038009">
    <property type="component" value="Unassembled WGS sequence"/>
</dbReference>
<comment type="caution">
    <text evidence="2">The sequence shown here is derived from an EMBL/GenBank/DDBJ whole genome shotgun (WGS) entry which is preliminary data.</text>
</comment>
<dbReference type="InterPro" id="IPR011044">
    <property type="entry name" value="Quino_amine_DH_bsu"/>
</dbReference>
<dbReference type="EMBL" id="LJSK01000265">
    <property type="protein sequence ID" value="KPI84371.1"/>
    <property type="molecule type" value="Genomic_DNA"/>
</dbReference>
<feature type="region of interest" description="Disordered" evidence="1">
    <location>
        <begin position="234"/>
        <end position="273"/>
    </location>
</feature>
<dbReference type="AlphaFoldDB" id="A0A0N1IIR5"/>
<organism evidence="2 3">
    <name type="scientific">Leptomonas seymouri</name>
    <dbReference type="NCBI Taxonomy" id="5684"/>
    <lineage>
        <taxon>Eukaryota</taxon>
        <taxon>Discoba</taxon>
        <taxon>Euglenozoa</taxon>
        <taxon>Kinetoplastea</taxon>
        <taxon>Metakinetoplastina</taxon>
        <taxon>Trypanosomatida</taxon>
        <taxon>Trypanosomatidae</taxon>
        <taxon>Leishmaniinae</taxon>
        <taxon>Leptomonas</taxon>
    </lineage>
</organism>
<evidence type="ECO:0000313" key="2">
    <source>
        <dbReference type="EMBL" id="KPI84371.1"/>
    </source>
</evidence>
<protein>
    <submittedName>
        <fullName evidence="2">Uncharacterized protein</fullName>
    </submittedName>
</protein>
<proteinExistence type="predicted"/>
<accession>A0A0N1IIR5</accession>
<evidence type="ECO:0000256" key="1">
    <source>
        <dbReference type="SAM" id="MobiDB-lite"/>
    </source>
</evidence>
<sequence>MRSNGAVHIGNDTFLAATDDVTDSLFLFSSCFPAEEQLASLPLVRKVRFSPHVTLPCTAAELEHYTAAARELGKARADPAPGGREKRTSEVPTTPLFRHSLHASPDGHQVAVISNVQRHHYIIDIDVEPAAVCALEMPEIVRSVCWHPVTQHVLYVLLVSGDMIIYDTSRSRMGVVLPRYRRVNLRSPIQQCLAEAEGVVSDRTEKAAPPLSHLRVAAPSTSAATAASTTKTRKCCAVDTKKGSDNRGRNCGPQGTSRASSAANTPRPYLSPSVYTPSTNVSALPLYTVHASNSPTIDTLLASHVASTPSRGVAERQAFDEVIPIDSDSDDELIEGVAEGSVATAGSTVVAGARDTVQRRTEQTDLVDLHVVAPTHSIPATLLLLSSSGDVYTMHLSKEDMLPTLATPAAIDDGRVRTFKEERSQLSALAEGTAGANIEVYHLIKGELAATYDEALAVGSCLVDADAGTHAVFFCTAGGTVRGAWVSEPDLLARHRAVTAQPAGAPNLSFTVHLDGRGSAVREYLSPAVPSTTHTVTMTQSHNLCLLRCGETGEASYLLAFPCWDRHRNGWSCWWPTCKEARTTAVVRGALPLLSTDNAVPPPIALRLPYDTRGSSVALGEQELILAPKILTPKPKTGERHSIFIISLLSLLRSALYARCGTLQMHPAAGDMKSLPATAGAAEPAKSDAVASRELILKLVNALPLCHRRWLCAAPQDEVDAATVELATLVERQVKNLEQRERMQGQRRERLIARVAVLEGRLSEMNLTFDRWQQTLLDAIVHRRGAAAVRTANERLGEVHMMLNEWEHQQ</sequence>
<evidence type="ECO:0000313" key="3">
    <source>
        <dbReference type="Proteomes" id="UP000038009"/>
    </source>
</evidence>